<keyword evidence="3" id="KW-1185">Reference proteome</keyword>
<dbReference type="AlphaFoldDB" id="A0A6A4LZU5"/>
<feature type="non-terminal residue" evidence="2">
    <location>
        <position position="1"/>
    </location>
</feature>
<comment type="caution">
    <text evidence="2">The sequence shown here is derived from an EMBL/GenBank/DDBJ whole genome shotgun (WGS) entry which is preliminary data.</text>
</comment>
<dbReference type="PANTHER" id="PTHR31426">
    <property type="entry name" value="GROUP II INTRON SPLICING FACTOR CRS1-LIKE"/>
    <property type="match status" value="1"/>
</dbReference>
<evidence type="ECO:0000313" key="3">
    <source>
        <dbReference type="Proteomes" id="UP000428333"/>
    </source>
</evidence>
<gene>
    <name evidence="2" type="ORF">C3L33_07224</name>
</gene>
<protein>
    <submittedName>
        <fullName evidence="2">Uncharacterized protein</fullName>
    </submittedName>
</protein>
<name>A0A6A4LZU5_9ERIC</name>
<organism evidence="2 3">
    <name type="scientific">Rhododendron williamsianum</name>
    <dbReference type="NCBI Taxonomy" id="262921"/>
    <lineage>
        <taxon>Eukaryota</taxon>
        <taxon>Viridiplantae</taxon>
        <taxon>Streptophyta</taxon>
        <taxon>Embryophyta</taxon>
        <taxon>Tracheophyta</taxon>
        <taxon>Spermatophyta</taxon>
        <taxon>Magnoliopsida</taxon>
        <taxon>eudicotyledons</taxon>
        <taxon>Gunneridae</taxon>
        <taxon>Pentapetalae</taxon>
        <taxon>asterids</taxon>
        <taxon>Ericales</taxon>
        <taxon>Ericaceae</taxon>
        <taxon>Ericoideae</taxon>
        <taxon>Rhodoreae</taxon>
        <taxon>Rhododendron</taxon>
    </lineage>
</organism>
<feature type="region of interest" description="Disordered" evidence="1">
    <location>
        <begin position="277"/>
        <end position="316"/>
    </location>
</feature>
<dbReference type="Proteomes" id="UP000428333">
    <property type="component" value="Linkage Group LG04"/>
</dbReference>
<dbReference type="PANTHER" id="PTHR31426:SF5">
    <property type="entry name" value="OS04G0492900 PROTEIN"/>
    <property type="match status" value="1"/>
</dbReference>
<evidence type="ECO:0000256" key="1">
    <source>
        <dbReference type="SAM" id="MobiDB-lite"/>
    </source>
</evidence>
<accession>A0A6A4LZU5</accession>
<sequence>MGMRALCKSQQLRYLVFNPMLFNPTVKEFLLQNHRYSICNSISSNFLIYFFKRNNECCDVVCKVFGREPLPLVGSWRSPHWGSVRIHSGQSLNTVDKDVEHPQHSGSITVTDGDGDVKKKRKKLKGKRAVVRWLKFFRWKKKKDYERMTAEEKILFKMKKALDKSKYRDGLRAVRKHIPRLEQDLELLQAKAENKFKIAKETLTTGIDSSDSRSISDPQFEKPDKLRALLAENAECPPEYDSSTEPGMGSDSENLSDIFETDSDTENEKAVRPLYLDEFDKFPGPSDGGTKDFEEHLRQVASESRKDKSMGKDEELNDFDEVDRMFLQAASLLRKQRNKR</sequence>
<reference evidence="2 3" key="1">
    <citation type="journal article" date="2019" name="Genome Biol. Evol.">
        <title>The Rhododendron genome and chromosomal organization provide insight into shared whole-genome duplications across the heath family (Ericaceae).</title>
        <authorList>
            <person name="Soza V.L."/>
            <person name="Lindsley D."/>
            <person name="Waalkes A."/>
            <person name="Ramage E."/>
            <person name="Patwardhan R.P."/>
            <person name="Burton J.N."/>
            <person name="Adey A."/>
            <person name="Kumar A."/>
            <person name="Qiu R."/>
            <person name="Shendure J."/>
            <person name="Hall B."/>
        </authorList>
    </citation>
    <scope>NUCLEOTIDE SEQUENCE [LARGE SCALE GENOMIC DNA]</scope>
    <source>
        <strain evidence="2">RSF 1966-606</strain>
    </source>
</reference>
<proteinExistence type="predicted"/>
<dbReference type="InterPro" id="IPR040286">
    <property type="entry name" value="At3g25440-like"/>
</dbReference>
<evidence type="ECO:0000313" key="2">
    <source>
        <dbReference type="EMBL" id="KAE9460849.1"/>
    </source>
</evidence>
<feature type="compositionally biased region" description="Basic and acidic residues" evidence="1">
    <location>
        <begin position="289"/>
        <end position="314"/>
    </location>
</feature>
<dbReference type="EMBL" id="QEFC01000997">
    <property type="protein sequence ID" value="KAE9460849.1"/>
    <property type="molecule type" value="Genomic_DNA"/>
</dbReference>
<dbReference type="OrthoDB" id="1109414at2759"/>